<evidence type="ECO:0000313" key="2">
    <source>
        <dbReference type="EMBL" id="CEG02123.1"/>
    </source>
</evidence>
<proteinExistence type="predicted"/>
<dbReference type="InParanoid" id="A0A096PBV5"/>
<dbReference type="EMBL" id="CAID01000014">
    <property type="protein sequence ID" value="CEG02123.1"/>
    <property type="molecule type" value="Genomic_DNA"/>
</dbReference>
<reference evidence="2 3" key="2">
    <citation type="journal article" date="2014" name="BMC Genomics">
        <title>An improved genome of the model marine alga Ostreococcus tauri unfolds by assessing Illumina de novo assemblies.</title>
        <authorList>
            <person name="Blanc-Mathieu R."/>
            <person name="Verhelst B."/>
            <person name="Derelle E."/>
            <person name="Rombauts S."/>
            <person name="Bouget F.Y."/>
            <person name="Carre I."/>
            <person name="Chateau A."/>
            <person name="Eyre-Walker A."/>
            <person name="Grimsley N."/>
            <person name="Moreau H."/>
            <person name="Piegu B."/>
            <person name="Rivals E."/>
            <person name="Schackwitz W."/>
            <person name="Van de Peer Y."/>
            <person name="Piganeau G."/>
        </authorList>
    </citation>
    <scope>NUCLEOTIDE SEQUENCE [LARGE SCALE GENOMIC DNA]</scope>
    <source>
        <strain evidence="3">OTTH 0595 / CCAP 157/2 / RCC745</strain>
    </source>
</reference>
<keyword evidence="3" id="KW-1185">Reference proteome</keyword>
<dbReference type="AlphaFoldDB" id="A0A096PBV5"/>
<sequence length="805" mass="91982">METTMMEIVTAVRARLPLFDPNDESFVSEDARDMGRYLEEVEREFADRAKALRARIDGGEILCPAGSYPMAPWLWMSRRRRGMDNAPTKDPTRKLWGVSGAYEQPHESTCSCGTCAKIRGVDFAKYLRADSRGSAGYFNDGEREFFDTCRVQACNEHGLEVCGECAFDKRAENDEDRLRNRMRAKVEIEVARQKEYGIDELTRLYKKFVPSELATMDKEHVHSSIYTMTWDFWTWVHFTQALEVFLGDNVHMDVVRLRIEHHRLCARPIHKEDEIFMATPTTFCVAFSNGRKHGCETFTLAHMFLEILTIRVEGVINYVSVGDDKLGHQDVSLLDYCRIIRLLTHGMWVTLRHETDFLLDEILSALYIPFHHLRERLENDFIPALKKFVNEAVMRGLSRNYEMLHKEAVLEMWTKELAAAKGSWPPLPQSSVDVLQKACDLMKVRALDEHELKICEHFPPSDVIIEEAARIVDNPSAVKPTSASAHHTKASKAVSAPSTTQLTSAQGAPDSGVPGAFMILPRGSINVEMMKDRTNHALVLFVLGNKCLPEVRCPEEMPTLDRLKATIVIIPVPLSATSSEVFESVEELCRNCVHEFIVPKTSREKEEISTYFDNSVFEYAECVENTGSTPFKFMLDRERLAREEDDTIKAILDMREVVLANDGEYKERPKRLYYKRGNDDKFEDIFPPQSSNETYVLYMRPKAFIYFSVRDGITGDGTAGSKPQRFKVVQTVQWKRVIAAFCDKKKISNVSDVELWMLRDGMPTETRLAPDFTPETSQYNPGTDTLTIKRKVGAYDFQTGTDKLY</sequence>
<dbReference type="Proteomes" id="UP000009170">
    <property type="component" value="Unassembled WGS sequence"/>
</dbReference>
<dbReference type="OrthoDB" id="2533496at2759"/>
<comment type="caution">
    <text evidence="2">The sequence shown here is derived from an EMBL/GenBank/DDBJ whole genome shotgun (WGS) entry which is preliminary data.</text>
</comment>
<accession>A0A096PBV5</accession>
<dbReference type="GeneID" id="9837690"/>
<feature type="compositionally biased region" description="Polar residues" evidence="1">
    <location>
        <begin position="497"/>
        <end position="506"/>
    </location>
</feature>
<evidence type="ECO:0000313" key="3">
    <source>
        <dbReference type="Proteomes" id="UP000009170"/>
    </source>
</evidence>
<evidence type="ECO:0000256" key="1">
    <source>
        <dbReference type="SAM" id="MobiDB-lite"/>
    </source>
</evidence>
<organism evidence="2 3">
    <name type="scientific">Ostreococcus tauri</name>
    <name type="common">Marine green alga</name>
    <dbReference type="NCBI Taxonomy" id="70448"/>
    <lineage>
        <taxon>Eukaryota</taxon>
        <taxon>Viridiplantae</taxon>
        <taxon>Chlorophyta</taxon>
        <taxon>Mamiellophyceae</taxon>
        <taxon>Mamiellales</taxon>
        <taxon>Bathycoccaceae</taxon>
        <taxon>Ostreococcus</taxon>
    </lineage>
</organism>
<gene>
    <name evidence="2" type="ORF">OT_ostta14g02110</name>
</gene>
<feature type="compositionally biased region" description="Low complexity" evidence="1">
    <location>
        <begin position="481"/>
        <end position="496"/>
    </location>
</feature>
<protein>
    <submittedName>
        <fullName evidence="2">Unnamed product</fullName>
    </submittedName>
</protein>
<dbReference type="KEGG" id="ota:OT_ostta14g02110"/>
<name>A0A096PBV5_OSTTA</name>
<reference evidence="3" key="1">
    <citation type="journal article" date="2006" name="Proc. Natl. Acad. Sci. U.S.A.">
        <title>Genome analysis of the smallest free-living eukaryote Ostreococcus tauri unveils many unique features.</title>
        <authorList>
            <person name="Derelle E."/>
            <person name="Ferraz C."/>
            <person name="Rombauts S."/>
            <person name="Rouze P."/>
            <person name="Worden A.Z."/>
            <person name="Robbens S."/>
            <person name="Partensky F."/>
            <person name="Degroeve S."/>
            <person name="Echeynie S."/>
            <person name="Cooke R."/>
            <person name="Saeys Y."/>
            <person name="Wuyts J."/>
            <person name="Jabbari K."/>
            <person name="Bowler C."/>
            <person name="Panaud O."/>
            <person name="Piegu B."/>
            <person name="Ball S.G."/>
            <person name="Ral J.-P."/>
            <person name="Bouget F.-Y."/>
            <person name="Piganeau G."/>
            <person name="De Baets B."/>
            <person name="Picard A."/>
            <person name="Delseny M."/>
            <person name="Demaille J."/>
            <person name="Van de Peer Y."/>
            <person name="Moreau H."/>
        </authorList>
    </citation>
    <scope>NUCLEOTIDE SEQUENCE [LARGE SCALE GENOMIC DNA]</scope>
    <source>
        <strain evidence="3">OTTH 0595 / CCAP 157/2 / RCC745</strain>
    </source>
</reference>
<feature type="region of interest" description="Disordered" evidence="1">
    <location>
        <begin position="477"/>
        <end position="509"/>
    </location>
</feature>
<dbReference type="RefSeq" id="XP_003083039.2">
    <property type="nucleotide sequence ID" value="XM_003082991.2"/>
</dbReference>